<sequence length="79" mass="8340">GGRVIDVAKFGAKAGKKTNLSKSLLDTWKEACASTSLKKIVIPKGIYFLSTTTLDGPCKAPIELQVEGTVKALADLADF</sequence>
<keyword evidence="2" id="KW-1185">Reference proteome</keyword>
<gene>
    <name evidence="1" type="ORF">Godav_018863</name>
</gene>
<accession>A0A7J8QY29</accession>
<dbReference type="Proteomes" id="UP000593561">
    <property type="component" value="Unassembled WGS sequence"/>
</dbReference>
<dbReference type="InterPro" id="IPR012334">
    <property type="entry name" value="Pectin_lyas_fold"/>
</dbReference>
<evidence type="ECO:0000313" key="2">
    <source>
        <dbReference type="Proteomes" id="UP000593561"/>
    </source>
</evidence>
<organism evidence="1 2">
    <name type="scientific">Gossypium davidsonii</name>
    <name type="common">Davidson's cotton</name>
    <name type="synonym">Gossypium klotzschianum subsp. davidsonii</name>
    <dbReference type="NCBI Taxonomy" id="34287"/>
    <lineage>
        <taxon>Eukaryota</taxon>
        <taxon>Viridiplantae</taxon>
        <taxon>Streptophyta</taxon>
        <taxon>Embryophyta</taxon>
        <taxon>Tracheophyta</taxon>
        <taxon>Spermatophyta</taxon>
        <taxon>Magnoliopsida</taxon>
        <taxon>eudicotyledons</taxon>
        <taxon>Gunneridae</taxon>
        <taxon>Pentapetalae</taxon>
        <taxon>rosids</taxon>
        <taxon>malvids</taxon>
        <taxon>Malvales</taxon>
        <taxon>Malvaceae</taxon>
        <taxon>Malvoideae</taxon>
        <taxon>Gossypium</taxon>
    </lineage>
</organism>
<dbReference type="SUPFAM" id="SSF51126">
    <property type="entry name" value="Pectin lyase-like"/>
    <property type="match status" value="1"/>
</dbReference>
<dbReference type="EMBL" id="JABFAC010000002">
    <property type="protein sequence ID" value="MBA0606395.1"/>
    <property type="molecule type" value="Genomic_DNA"/>
</dbReference>
<reference evidence="1 2" key="1">
    <citation type="journal article" date="2019" name="Genome Biol. Evol.">
        <title>Insights into the evolution of the New World diploid cottons (Gossypium, subgenus Houzingenia) based on genome sequencing.</title>
        <authorList>
            <person name="Grover C.E."/>
            <person name="Arick M.A. 2nd"/>
            <person name="Thrash A."/>
            <person name="Conover J.L."/>
            <person name="Sanders W.S."/>
            <person name="Peterson D.G."/>
            <person name="Frelichowski J.E."/>
            <person name="Scheffler J.A."/>
            <person name="Scheffler B.E."/>
            <person name="Wendel J.F."/>
        </authorList>
    </citation>
    <scope>NUCLEOTIDE SEQUENCE [LARGE SCALE GENOMIC DNA]</scope>
    <source>
        <strain evidence="1">27</strain>
        <tissue evidence="1">Leaf</tissue>
    </source>
</reference>
<evidence type="ECO:0008006" key="3">
    <source>
        <dbReference type="Google" id="ProtNLM"/>
    </source>
</evidence>
<dbReference type="AlphaFoldDB" id="A0A7J8QY29"/>
<name>A0A7J8QY29_GOSDV</name>
<comment type="caution">
    <text evidence="1">The sequence shown here is derived from an EMBL/GenBank/DDBJ whole genome shotgun (WGS) entry which is preliminary data.</text>
</comment>
<proteinExistence type="predicted"/>
<feature type="non-terminal residue" evidence="1">
    <location>
        <position position="1"/>
    </location>
</feature>
<dbReference type="Gene3D" id="2.160.20.10">
    <property type="entry name" value="Single-stranded right-handed beta-helix, Pectin lyase-like"/>
    <property type="match status" value="1"/>
</dbReference>
<dbReference type="InterPro" id="IPR011050">
    <property type="entry name" value="Pectin_lyase_fold/virulence"/>
</dbReference>
<protein>
    <recommendedName>
        <fullName evidence="3">Polygalacturonase-like</fullName>
    </recommendedName>
</protein>
<evidence type="ECO:0000313" key="1">
    <source>
        <dbReference type="EMBL" id="MBA0606395.1"/>
    </source>
</evidence>